<comment type="caution">
    <text evidence="14">The sequence shown here is derived from an EMBL/GenBank/DDBJ whole genome shotgun (WGS) entry which is preliminary data.</text>
</comment>
<evidence type="ECO:0000256" key="9">
    <source>
        <dbReference type="ARBA" id="ARBA00049563"/>
    </source>
</evidence>
<dbReference type="InterPro" id="IPR039657">
    <property type="entry name" value="Dimethylallyltransferase"/>
</dbReference>
<evidence type="ECO:0000256" key="5">
    <source>
        <dbReference type="ARBA" id="ARBA00022694"/>
    </source>
</evidence>
<dbReference type="EMBL" id="AAOW01000019">
    <property type="protein sequence ID" value="EAR60360.1"/>
    <property type="molecule type" value="Genomic_DNA"/>
</dbReference>
<dbReference type="InterPro" id="IPR018022">
    <property type="entry name" value="IPT"/>
</dbReference>
<comment type="catalytic activity">
    <reaction evidence="9 10 11">
        <text>adenosine(37) in tRNA + dimethylallyl diphosphate = N(6)-dimethylallyladenosine(37) in tRNA + diphosphate</text>
        <dbReference type="Rhea" id="RHEA:26482"/>
        <dbReference type="Rhea" id="RHEA-COMP:10162"/>
        <dbReference type="Rhea" id="RHEA-COMP:10375"/>
        <dbReference type="ChEBI" id="CHEBI:33019"/>
        <dbReference type="ChEBI" id="CHEBI:57623"/>
        <dbReference type="ChEBI" id="CHEBI:74411"/>
        <dbReference type="ChEBI" id="CHEBI:74415"/>
        <dbReference type="EC" id="2.5.1.75"/>
    </reaction>
</comment>
<comment type="subunit">
    <text evidence="10">Monomer.</text>
</comment>
<dbReference type="AlphaFoldDB" id="A0A7U8C2M7"/>
<evidence type="ECO:0000313" key="14">
    <source>
        <dbReference type="EMBL" id="EAR60360.1"/>
    </source>
</evidence>
<dbReference type="NCBIfam" id="TIGR00174">
    <property type="entry name" value="miaA"/>
    <property type="match status" value="1"/>
</dbReference>
<evidence type="ECO:0000256" key="10">
    <source>
        <dbReference type="HAMAP-Rule" id="MF_00185"/>
    </source>
</evidence>
<protein>
    <recommendedName>
        <fullName evidence="10">tRNA dimethylallyltransferase</fullName>
        <ecNumber evidence="10">2.5.1.75</ecNumber>
    </recommendedName>
    <alternativeName>
        <fullName evidence="10">Dimethylallyl diphosphate:tRNA dimethylallyltransferase</fullName>
        <shortName evidence="10">DMAPP:tRNA dimethylallyltransferase</shortName>
        <shortName evidence="10">DMATase</shortName>
    </alternativeName>
    <alternativeName>
        <fullName evidence="10">Isopentenyl-diphosphate:tRNA isopentenyltransferase</fullName>
        <shortName evidence="10">IPP transferase</shortName>
        <shortName evidence="10">IPPT</shortName>
        <shortName evidence="10">IPTase</shortName>
    </alternativeName>
</protein>
<keyword evidence="15" id="KW-1185">Reference proteome</keyword>
<dbReference type="Gene3D" id="3.40.50.300">
    <property type="entry name" value="P-loop containing nucleotide triphosphate hydrolases"/>
    <property type="match status" value="1"/>
</dbReference>
<gene>
    <name evidence="10" type="primary">miaA</name>
    <name evidence="14" type="ORF">MED92_00480</name>
</gene>
<dbReference type="Gene3D" id="1.10.20.140">
    <property type="match status" value="1"/>
</dbReference>
<comment type="caution">
    <text evidence="10">Lacks conserved residue(s) required for the propagation of feature annotation.</text>
</comment>
<accession>A0A7U8C2M7</accession>
<comment type="similarity">
    <text evidence="3 10 13">Belongs to the IPP transferase family.</text>
</comment>
<keyword evidence="4 10" id="KW-0808">Transferase</keyword>
<dbReference type="InterPro" id="IPR027417">
    <property type="entry name" value="P-loop_NTPase"/>
</dbReference>
<feature type="region of interest" description="Interaction with substrate tRNA" evidence="10">
    <location>
        <begin position="151"/>
        <end position="155"/>
    </location>
</feature>
<dbReference type="Pfam" id="PF01715">
    <property type="entry name" value="IPPT"/>
    <property type="match status" value="1"/>
</dbReference>
<dbReference type="FunFam" id="1.10.20.140:FF:000001">
    <property type="entry name" value="tRNA dimethylallyltransferase"/>
    <property type="match status" value="1"/>
</dbReference>
<keyword evidence="6 10" id="KW-0547">Nucleotide-binding</keyword>
<evidence type="ECO:0000256" key="11">
    <source>
        <dbReference type="RuleBase" id="RU003783"/>
    </source>
</evidence>
<evidence type="ECO:0000256" key="6">
    <source>
        <dbReference type="ARBA" id="ARBA00022741"/>
    </source>
</evidence>
<dbReference type="PANTHER" id="PTHR11088">
    <property type="entry name" value="TRNA DIMETHYLALLYLTRANSFERASE"/>
    <property type="match status" value="1"/>
</dbReference>
<evidence type="ECO:0000256" key="1">
    <source>
        <dbReference type="ARBA" id="ARBA00001946"/>
    </source>
</evidence>
<dbReference type="HAMAP" id="MF_00185">
    <property type="entry name" value="IPP_trans"/>
    <property type="match status" value="1"/>
</dbReference>
<reference evidence="14 15" key="1">
    <citation type="submission" date="2006-02" db="EMBL/GenBank/DDBJ databases">
        <authorList>
            <person name="Pinhassi J."/>
            <person name="Pedros-Alio C."/>
            <person name="Ferriera S."/>
            <person name="Johnson J."/>
            <person name="Kravitz S."/>
            <person name="Halpern A."/>
            <person name="Remington K."/>
            <person name="Beeson K."/>
            <person name="Tran B."/>
            <person name="Rogers Y.-H."/>
            <person name="Friedman R."/>
            <person name="Venter J.C."/>
        </authorList>
    </citation>
    <scope>NUCLEOTIDE SEQUENCE [LARGE SCALE GENOMIC DNA]</scope>
    <source>
        <strain evidence="14 15">MED92</strain>
    </source>
</reference>
<evidence type="ECO:0000256" key="13">
    <source>
        <dbReference type="RuleBase" id="RU003785"/>
    </source>
</evidence>
<evidence type="ECO:0000313" key="15">
    <source>
        <dbReference type="Proteomes" id="UP000002171"/>
    </source>
</evidence>
<feature type="region of interest" description="Interaction with substrate tRNA" evidence="10">
    <location>
        <begin position="233"/>
        <end position="238"/>
    </location>
</feature>
<dbReference type="RefSeq" id="WP_007022968.1">
    <property type="nucleotide sequence ID" value="NZ_CH724128.1"/>
</dbReference>
<sequence>MGPTASGKTDLAMKLYDSMPCEIVSVDSAMIYRGMDIGTAKPDAETLASYPHRLIDICDPAQAYSAAEFREDALKQIAEIHSAGKVPILTGGTMLYFHALKNGLAQLPEADPVVRERLLKEAEADGWEAIHARLATVDPESAARLNPNDSQRLQRALEIYEITGRTMTELWAEQEKQKPAFPIISLAVMPEDRAELHDRIQRRFDIMLDQGFEEEVRLLWERGDLDMQMPSVRCVGYRQMWEYFAGTWDYDTMKFKGVVATRQLAKRQVTWLRSWENLTWMDTHDRKLLPNTLKLIEGSII</sequence>
<proteinExistence type="inferred from homology"/>
<comment type="cofactor">
    <cofactor evidence="1 10">
        <name>Mg(2+)</name>
        <dbReference type="ChEBI" id="CHEBI:18420"/>
    </cofactor>
</comment>
<dbReference type="GO" id="GO:0006400">
    <property type="term" value="P:tRNA modification"/>
    <property type="evidence" value="ECO:0007669"/>
    <property type="project" value="TreeGrafter"/>
</dbReference>
<feature type="binding site" evidence="10">
    <location>
        <begin position="4"/>
        <end position="9"/>
    </location>
    <ligand>
        <name>substrate</name>
    </ligand>
</feature>
<evidence type="ECO:0000256" key="4">
    <source>
        <dbReference type="ARBA" id="ARBA00022679"/>
    </source>
</evidence>
<dbReference type="GO" id="GO:0052381">
    <property type="term" value="F:tRNA dimethylallyltransferase activity"/>
    <property type="evidence" value="ECO:0007669"/>
    <property type="project" value="UniProtKB-UniRule"/>
</dbReference>
<evidence type="ECO:0000256" key="2">
    <source>
        <dbReference type="ARBA" id="ARBA00003213"/>
    </source>
</evidence>
<evidence type="ECO:0000256" key="8">
    <source>
        <dbReference type="ARBA" id="ARBA00022842"/>
    </source>
</evidence>
<dbReference type="SUPFAM" id="SSF52540">
    <property type="entry name" value="P-loop containing nucleoside triphosphate hydrolases"/>
    <property type="match status" value="1"/>
</dbReference>
<evidence type="ECO:0000256" key="3">
    <source>
        <dbReference type="ARBA" id="ARBA00005842"/>
    </source>
</evidence>
<feature type="site" description="Interaction with substrate tRNA" evidence="10">
    <location>
        <position position="115"/>
    </location>
</feature>
<feature type="binding site" evidence="10">
    <location>
        <begin position="2"/>
        <end position="9"/>
    </location>
    <ligand>
        <name>ATP</name>
        <dbReference type="ChEBI" id="CHEBI:30616"/>
    </ligand>
</feature>
<feature type="region of interest" description="Interaction with substrate tRNA" evidence="10">
    <location>
        <begin position="27"/>
        <end position="30"/>
    </location>
</feature>
<keyword evidence="5 10" id="KW-0819">tRNA processing</keyword>
<dbReference type="Proteomes" id="UP000002171">
    <property type="component" value="Unassembled WGS sequence"/>
</dbReference>
<dbReference type="EC" id="2.5.1.75" evidence="10"/>
<keyword evidence="7 10" id="KW-0067">ATP-binding</keyword>
<comment type="function">
    <text evidence="2 10 12">Catalyzes the transfer of a dimethylallyl group onto the adenine at position 37 in tRNAs that read codons beginning with uridine, leading to the formation of N6-(dimethylallyl)adenosine (i(6)A).</text>
</comment>
<keyword evidence="8 10" id="KW-0460">Magnesium</keyword>
<evidence type="ECO:0000256" key="7">
    <source>
        <dbReference type="ARBA" id="ARBA00022840"/>
    </source>
</evidence>
<feature type="site" description="Interaction with substrate tRNA" evidence="10">
    <location>
        <position position="93"/>
    </location>
</feature>
<dbReference type="PANTHER" id="PTHR11088:SF60">
    <property type="entry name" value="TRNA DIMETHYLALLYLTRANSFERASE"/>
    <property type="match status" value="1"/>
</dbReference>
<organism evidence="14 15">
    <name type="scientific">Neptuniibacter caesariensis</name>
    <dbReference type="NCBI Taxonomy" id="207954"/>
    <lineage>
        <taxon>Bacteria</taxon>
        <taxon>Pseudomonadati</taxon>
        <taxon>Pseudomonadota</taxon>
        <taxon>Gammaproteobacteria</taxon>
        <taxon>Oceanospirillales</taxon>
        <taxon>Oceanospirillaceae</taxon>
        <taxon>Neptuniibacter</taxon>
    </lineage>
</organism>
<name>A0A7U8C2M7_NEPCE</name>
<dbReference type="GO" id="GO:0005524">
    <property type="term" value="F:ATP binding"/>
    <property type="evidence" value="ECO:0007669"/>
    <property type="project" value="UniProtKB-UniRule"/>
</dbReference>
<evidence type="ECO:0000256" key="12">
    <source>
        <dbReference type="RuleBase" id="RU003784"/>
    </source>
</evidence>